<organism evidence="1 2">
    <name type="scientific">Durusdinium trenchii</name>
    <dbReference type="NCBI Taxonomy" id="1381693"/>
    <lineage>
        <taxon>Eukaryota</taxon>
        <taxon>Sar</taxon>
        <taxon>Alveolata</taxon>
        <taxon>Dinophyceae</taxon>
        <taxon>Suessiales</taxon>
        <taxon>Symbiodiniaceae</taxon>
        <taxon>Durusdinium</taxon>
    </lineage>
</organism>
<reference evidence="1 2" key="1">
    <citation type="submission" date="2024-02" db="EMBL/GenBank/DDBJ databases">
        <authorList>
            <person name="Chen Y."/>
            <person name="Shah S."/>
            <person name="Dougan E. K."/>
            <person name="Thang M."/>
            <person name="Chan C."/>
        </authorList>
    </citation>
    <scope>NUCLEOTIDE SEQUENCE [LARGE SCALE GENOMIC DNA]</scope>
</reference>
<gene>
    <name evidence="1" type="ORF">CCMP2556_LOCUS9898</name>
</gene>
<name>A0ABP0J6L7_9DINO</name>
<proteinExistence type="predicted"/>
<protein>
    <submittedName>
        <fullName evidence="1">Uncharacterized protein</fullName>
    </submittedName>
</protein>
<sequence>MMRPMMDHLQQTDNSVDYAQRQVNRISMDLAEVKADVDRTNKYLAILRQGLGVQNEGKCVLQRSLESNTRTVKRLDEQMESLLTALDRDLCKALPPQNDKRLMDQRWSGKELSQKVSEHTITIDDLQAKVDRIEAPKDEGMNEPRIEAWAADQP</sequence>
<evidence type="ECO:0000313" key="2">
    <source>
        <dbReference type="Proteomes" id="UP001642484"/>
    </source>
</evidence>
<dbReference type="EMBL" id="CAXAMN010004558">
    <property type="protein sequence ID" value="CAK9009992.1"/>
    <property type="molecule type" value="Genomic_DNA"/>
</dbReference>
<evidence type="ECO:0000313" key="1">
    <source>
        <dbReference type="EMBL" id="CAK9009992.1"/>
    </source>
</evidence>
<dbReference type="Proteomes" id="UP001642484">
    <property type="component" value="Unassembled WGS sequence"/>
</dbReference>
<keyword evidence="2" id="KW-1185">Reference proteome</keyword>
<comment type="caution">
    <text evidence="1">The sequence shown here is derived from an EMBL/GenBank/DDBJ whole genome shotgun (WGS) entry which is preliminary data.</text>
</comment>
<accession>A0ABP0J6L7</accession>